<dbReference type="GO" id="GO:0000725">
    <property type="term" value="P:recombinational repair"/>
    <property type="evidence" value="ECO:0007669"/>
    <property type="project" value="TreeGrafter"/>
</dbReference>
<evidence type="ECO:0000256" key="7">
    <source>
        <dbReference type="ARBA" id="ARBA00022840"/>
    </source>
</evidence>
<dbReference type="SUPFAM" id="SSF52540">
    <property type="entry name" value="P-loop containing nucleoside triphosphate hydrolases"/>
    <property type="match status" value="1"/>
</dbReference>
<keyword evidence="1" id="KW-0540">Nuclease</keyword>
<feature type="region of interest" description="Disordered" evidence="16">
    <location>
        <begin position="928"/>
        <end position="980"/>
    </location>
</feature>
<dbReference type="PANTHER" id="PTHR11070">
    <property type="entry name" value="UVRD / RECB / PCRA DNA HELICASE FAMILY MEMBER"/>
    <property type="match status" value="1"/>
</dbReference>
<name>A0A6G7YTQ8_9SPHN</name>
<dbReference type="EMBL" id="CP049869">
    <property type="protein sequence ID" value="QIK80114.1"/>
    <property type="molecule type" value="Genomic_DNA"/>
</dbReference>
<dbReference type="Pfam" id="PF00580">
    <property type="entry name" value="UvrD-helicase"/>
    <property type="match status" value="1"/>
</dbReference>
<evidence type="ECO:0000259" key="18">
    <source>
        <dbReference type="PROSITE" id="PS51217"/>
    </source>
</evidence>
<dbReference type="InterPro" id="IPR038726">
    <property type="entry name" value="PDDEXK_AddAB-type"/>
</dbReference>
<evidence type="ECO:0000256" key="16">
    <source>
        <dbReference type="SAM" id="MobiDB-lite"/>
    </source>
</evidence>
<sequence>MTARISGLKPLHGDQAVAVDPGIHAALSASAGTGKTQVLTARVLRLLLSGVAPESILCLTFTKAGAAEMANRIGARLAAWVRMPDPVLRKELYAIGEANHPERLQRARRLFAKVLDAPGGLRIQTIHSFAQTLLASFPAEAGITPGFQPIEGRAEQELARTTLANLLADAERSGDRQLMADVQCLSVRVGEKGATDYLMDCARVPDVMTALGLPEDIDMRLRRMMGLPEGDLETVLQSECSDDRFNCELLYRLLEANRQWETDSGRTICENIEEWLNATPKSRASGLSKLATKLVTKDFRAFKVSPKQIAVCGDYEELVEELATRLGQLASIEAATHLVRDMAAGLRSGQAFAQAYTHAKRAVGVADFNDLIAWTRRLLKTDGMGDWVRYKLDRRTDHILVDESQDTNRQQWEIIEALAAEYFSGAGASDQHRTIFMVGDFKQAIFGFQGTDPAEFQEARNWVRSHASALAEAARQADLPAWAALEFRDLSIDASFRSAPAVVESVDAVIREVGYREMGLPDPPNAHAAFFRDRSGTVELWPPFDPGDDEVDEGEEGWLDETERLYASRIAEQVRDWLAEAPVLESTKRPLSAGDILILVRSRGELASLIVARLFEEGVPVAGIDRLHLQKPLAVQDLIAAVAFAVQPLDDLALANLLVSPLIGWTQDQLRDLAFGRQGSLWAELRQADPASHVNEARNLLSQLLAAADYTTPHRFLETILSGPIGGRRKLYARLGMAARDPIEELLSSALEFEAGEIASLDRFLAWFSRGNVEVKRDPSAPANAVRVMTVHGSKGLEAPFVLIADASADPAKLGGVSRTIDLPVPGAGNAPLIRPRKAERIFPFAEIMQADEERDLQEHWRLLYVGLTRAVERLVVAGVKPGRALAENSWHVRVERALTSLGAEWQEDGRWSRRLVYRGDVPAKRVRERSAKTALPPLSIPNWTSRPAPEESRPPRPLAPSAMGQDREAAQPPSAAMRAAARRGTLIHQLFERLPEVEEAQRRQLALNWLNSHGGVTEAALAEEIAGQVCDVLGNPDFAALFGPGSLAEAPIAATLSDGRVLAGTVDRLLIEPARVSVVDYKTGRPPDSEADIPPPHRRQMEAYVEALRIIFPGREVRAALLYTAAPRLFELAA</sequence>
<feature type="domain" description="UvrD-like helicase C-terminal" evidence="18">
    <location>
        <begin position="521"/>
        <end position="796"/>
    </location>
</feature>
<evidence type="ECO:0000259" key="17">
    <source>
        <dbReference type="PROSITE" id="PS51198"/>
    </source>
</evidence>
<dbReference type="Pfam" id="PF13361">
    <property type="entry name" value="UvrD_C"/>
    <property type="match status" value="1"/>
</dbReference>
<evidence type="ECO:0000256" key="12">
    <source>
        <dbReference type="ARBA" id="ARBA00034808"/>
    </source>
</evidence>
<dbReference type="InterPro" id="IPR014151">
    <property type="entry name" value="DNA_helicase_AddA"/>
</dbReference>
<dbReference type="Gene3D" id="3.40.50.300">
    <property type="entry name" value="P-loop containing nucleotide triphosphate hydrolases"/>
    <property type="match status" value="4"/>
</dbReference>
<evidence type="ECO:0000313" key="20">
    <source>
        <dbReference type="Proteomes" id="UP000503222"/>
    </source>
</evidence>
<evidence type="ECO:0000256" key="8">
    <source>
        <dbReference type="ARBA" id="ARBA00023125"/>
    </source>
</evidence>
<evidence type="ECO:0000256" key="14">
    <source>
        <dbReference type="ARBA" id="ARBA00048988"/>
    </source>
</evidence>
<gene>
    <name evidence="19" type="primary">addA</name>
    <name evidence="19" type="ORF">G7077_13145</name>
</gene>
<keyword evidence="8" id="KW-0238">DNA-binding</keyword>
<dbReference type="InterPro" id="IPR014016">
    <property type="entry name" value="UvrD-like_ATP-bd"/>
</dbReference>
<dbReference type="PANTHER" id="PTHR11070:SF2">
    <property type="entry name" value="ATP-DEPENDENT DNA HELICASE SRS2"/>
    <property type="match status" value="1"/>
</dbReference>
<keyword evidence="7 15" id="KW-0067">ATP-binding</keyword>
<dbReference type="InterPro" id="IPR011335">
    <property type="entry name" value="Restrct_endonuc-II-like"/>
</dbReference>
<evidence type="ECO:0000256" key="2">
    <source>
        <dbReference type="ARBA" id="ARBA00022741"/>
    </source>
</evidence>
<evidence type="ECO:0000256" key="11">
    <source>
        <dbReference type="ARBA" id="ARBA00034617"/>
    </source>
</evidence>
<comment type="catalytic activity">
    <reaction evidence="14">
        <text>ATP + H2O = ADP + phosphate + H(+)</text>
        <dbReference type="Rhea" id="RHEA:13065"/>
        <dbReference type="ChEBI" id="CHEBI:15377"/>
        <dbReference type="ChEBI" id="CHEBI:15378"/>
        <dbReference type="ChEBI" id="CHEBI:30616"/>
        <dbReference type="ChEBI" id="CHEBI:43474"/>
        <dbReference type="ChEBI" id="CHEBI:456216"/>
        <dbReference type="EC" id="5.6.2.4"/>
    </reaction>
</comment>
<dbReference type="PROSITE" id="PS51198">
    <property type="entry name" value="UVRD_HELICASE_ATP_BIND"/>
    <property type="match status" value="1"/>
</dbReference>
<evidence type="ECO:0000256" key="9">
    <source>
        <dbReference type="ARBA" id="ARBA00023204"/>
    </source>
</evidence>
<evidence type="ECO:0000256" key="4">
    <source>
        <dbReference type="ARBA" id="ARBA00022801"/>
    </source>
</evidence>
<dbReference type="Pfam" id="PF12705">
    <property type="entry name" value="PDDEXK_1"/>
    <property type="match status" value="1"/>
</dbReference>
<dbReference type="InterPro" id="IPR014017">
    <property type="entry name" value="DNA_helicase_UvrD-like_C"/>
</dbReference>
<evidence type="ECO:0000256" key="3">
    <source>
        <dbReference type="ARBA" id="ARBA00022763"/>
    </source>
</evidence>
<keyword evidence="9" id="KW-0234">DNA repair</keyword>
<evidence type="ECO:0000256" key="6">
    <source>
        <dbReference type="ARBA" id="ARBA00022839"/>
    </source>
</evidence>
<keyword evidence="6" id="KW-0269">Exonuclease</keyword>
<dbReference type="GO" id="GO:0003677">
    <property type="term" value="F:DNA binding"/>
    <property type="evidence" value="ECO:0007669"/>
    <property type="project" value="UniProtKB-KW"/>
</dbReference>
<dbReference type="InterPro" id="IPR000212">
    <property type="entry name" value="DNA_helicase_UvrD/REP"/>
</dbReference>
<evidence type="ECO:0000256" key="13">
    <source>
        <dbReference type="ARBA" id="ARBA00034923"/>
    </source>
</evidence>
<dbReference type="InterPro" id="IPR011604">
    <property type="entry name" value="PDDEXK-like_dom_sf"/>
</dbReference>
<evidence type="ECO:0000256" key="15">
    <source>
        <dbReference type="PROSITE-ProRule" id="PRU00560"/>
    </source>
</evidence>
<evidence type="ECO:0000256" key="1">
    <source>
        <dbReference type="ARBA" id="ARBA00022722"/>
    </source>
</evidence>
<evidence type="ECO:0000256" key="5">
    <source>
        <dbReference type="ARBA" id="ARBA00022806"/>
    </source>
</evidence>
<dbReference type="GO" id="GO:0004527">
    <property type="term" value="F:exonuclease activity"/>
    <property type="evidence" value="ECO:0007669"/>
    <property type="project" value="UniProtKB-KW"/>
</dbReference>
<evidence type="ECO:0000256" key="10">
    <source>
        <dbReference type="ARBA" id="ARBA00023235"/>
    </source>
</evidence>
<dbReference type="GO" id="GO:0005524">
    <property type="term" value="F:ATP binding"/>
    <property type="evidence" value="ECO:0007669"/>
    <property type="project" value="UniProtKB-UniRule"/>
</dbReference>
<organism evidence="19 20">
    <name type="scientific">Sphingomonas piscis</name>
    <dbReference type="NCBI Taxonomy" id="2714943"/>
    <lineage>
        <taxon>Bacteria</taxon>
        <taxon>Pseudomonadati</taxon>
        <taxon>Pseudomonadota</taxon>
        <taxon>Alphaproteobacteria</taxon>
        <taxon>Sphingomonadales</taxon>
        <taxon>Sphingomonadaceae</taxon>
        <taxon>Sphingomonas</taxon>
    </lineage>
</organism>
<keyword evidence="20" id="KW-1185">Reference proteome</keyword>
<keyword evidence="4 15" id="KW-0378">Hydrolase</keyword>
<evidence type="ECO:0000313" key="19">
    <source>
        <dbReference type="EMBL" id="QIK80114.1"/>
    </source>
</evidence>
<keyword evidence="5 15" id="KW-0347">Helicase</keyword>
<dbReference type="GO" id="GO:0043138">
    <property type="term" value="F:3'-5' DNA helicase activity"/>
    <property type="evidence" value="ECO:0007669"/>
    <property type="project" value="UniProtKB-EC"/>
</dbReference>
<reference evidence="19 20" key="1">
    <citation type="submission" date="2020-03" db="EMBL/GenBank/DDBJ databases">
        <title>Sphingomonas sp. nov., isolated from fish.</title>
        <authorList>
            <person name="Hyun D.-W."/>
            <person name="Bae J.-W."/>
        </authorList>
    </citation>
    <scope>NUCLEOTIDE SEQUENCE [LARGE SCALE GENOMIC DNA]</scope>
    <source>
        <strain evidence="19 20">HDW15B</strain>
    </source>
</reference>
<feature type="binding site" evidence="15">
    <location>
        <begin position="29"/>
        <end position="36"/>
    </location>
    <ligand>
        <name>ATP</name>
        <dbReference type="ChEBI" id="CHEBI:30616"/>
    </ligand>
</feature>
<keyword evidence="10" id="KW-0413">Isomerase</keyword>
<dbReference type="NCBIfam" id="TIGR02784">
    <property type="entry name" value="addA_alphas"/>
    <property type="match status" value="1"/>
</dbReference>
<keyword evidence="2 15" id="KW-0547">Nucleotide-binding</keyword>
<dbReference type="AlphaFoldDB" id="A0A6G7YTQ8"/>
<dbReference type="Gene3D" id="3.90.320.10">
    <property type="match status" value="1"/>
</dbReference>
<dbReference type="Proteomes" id="UP000503222">
    <property type="component" value="Chromosome"/>
</dbReference>
<dbReference type="GO" id="GO:0033202">
    <property type="term" value="C:DNA helicase complex"/>
    <property type="evidence" value="ECO:0007669"/>
    <property type="project" value="TreeGrafter"/>
</dbReference>
<dbReference type="GO" id="GO:0005829">
    <property type="term" value="C:cytosol"/>
    <property type="evidence" value="ECO:0007669"/>
    <property type="project" value="TreeGrafter"/>
</dbReference>
<comment type="catalytic activity">
    <reaction evidence="11">
        <text>Couples ATP hydrolysis with the unwinding of duplex DNA by translocating in the 3'-5' direction.</text>
        <dbReference type="EC" id="5.6.2.4"/>
    </reaction>
</comment>
<accession>A0A6G7YTQ8</accession>
<dbReference type="KEGG" id="spii:G7077_13145"/>
<dbReference type="EC" id="5.6.2.4" evidence="12"/>
<dbReference type="Gene3D" id="1.10.486.10">
    <property type="entry name" value="PCRA, domain 4"/>
    <property type="match status" value="1"/>
</dbReference>
<protein>
    <recommendedName>
        <fullName evidence="12">DNA 3'-5' helicase</fullName>
        <ecNumber evidence="12">5.6.2.4</ecNumber>
    </recommendedName>
    <alternativeName>
        <fullName evidence="13">DNA 3'-5' helicase II</fullName>
    </alternativeName>
</protein>
<dbReference type="SUPFAM" id="SSF52980">
    <property type="entry name" value="Restriction endonuclease-like"/>
    <property type="match status" value="1"/>
</dbReference>
<feature type="compositionally biased region" description="Low complexity" evidence="16">
    <location>
        <begin position="971"/>
        <end position="980"/>
    </location>
</feature>
<dbReference type="PROSITE" id="PS51217">
    <property type="entry name" value="UVRD_HELICASE_CTER"/>
    <property type="match status" value="1"/>
</dbReference>
<proteinExistence type="predicted"/>
<feature type="domain" description="UvrD-like helicase ATP-binding" evidence="17">
    <location>
        <begin position="8"/>
        <end position="499"/>
    </location>
</feature>
<keyword evidence="3" id="KW-0227">DNA damage</keyword>
<dbReference type="InterPro" id="IPR027417">
    <property type="entry name" value="P-loop_NTPase"/>
</dbReference>